<evidence type="ECO:0000256" key="1">
    <source>
        <dbReference type="SAM" id="SignalP"/>
    </source>
</evidence>
<dbReference type="Gene3D" id="3.30.1330.40">
    <property type="entry name" value="RutC-like"/>
    <property type="match status" value="1"/>
</dbReference>
<keyword evidence="3" id="KW-1185">Reference proteome</keyword>
<protein>
    <submittedName>
        <fullName evidence="2">RidA family protein</fullName>
    </submittedName>
</protein>
<dbReference type="PANTHER" id="PTHR11803">
    <property type="entry name" value="2-IMINOBUTANOATE/2-IMINOPROPANOATE DEAMINASE RIDA"/>
    <property type="match status" value="1"/>
</dbReference>
<keyword evidence="1" id="KW-0732">Signal</keyword>
<sequence length="153" mass="15948">MQSITAAVLILMASAGLAPPDRAAVEYFPAPAAGGQPAPYANAVRVGDMLYLSGQTGDVDGQLKDGFEAQARQSMENVGAVLKERGLGFGDVVKCTVMLSDMSKWSAFNAIYVPYFPSGQLPARSAIGANGLAGGALIELECWAYAGKRSDRS</sequence>
<dbReference type="InterPro" id="IPR006175">
    <property type="entry name" value="YjgF/YER057c/UK114"/>
</dbReference>
<evidence type="ECO:0000313" key="2">
    <source>
        <dbReference type="EMBL" id="QNP46846.1"/>
    </source>
</evidence>
<dbReference type="PANTHER" id="PTHR11803:SF39">
    <property type="entry name" value="2-IMINOBUTANOATE_2-IMINOPROPANOATE DEAMINASE"/>
    <property type="match status" value="1"/>
</dbReference>
<name>A0ABX6TBV4_9SPHN</name>
<reference evidence="2 3" key="1">
    <citation type="submission" date="2020-08" db="EMBL/GenBank/DDBJ databases">
        <title>Genome sequence of Sphingomonas sediminicola KACC 15039T.</title>
        <authorList>
            <person name="Hyun D.-W."/>
            <person name="Bae J.-W."/>
        </authorList>
    </citation>
    <scope>NUCLEOTIDE SEQUENCE [LARGE SCALE GENOMIC DNA]</scope>
    <source>
        <strain evidence="2 3">KACC 15039</strain>
    </source>
</reference>
<dbReference type="RefSeq" id="WP_187709799.1">
    <property type="nucleotide sequence ID" value="NZ_CP178916.1"/>
</dbReference>
<gene>
    <name evidence="2" type="ORF">H9L14_00035</name>
</gene>
<evidence type="ECO:0000313" key="3">
    <source>
        <dbReference type="Proteomes" id="UP000516105"/>
    </source>
</evidence>
<accession>A0ABX6TBV4</accession>
<dbReference type="Pfam" id="PF01042">
    <property type="entry name" value="Ribonuc_L-PSP"/>
    <property type="match status" value="1"/>
</dbReference>
<dbReference type="SUPFAM" id="SSF55298">
    <property type="entry name" value="YjgF-like"/>
    <property type="match status" value="1"/>
</dbReference>
<dbReference type="EMBL" id="CP060782">
    <property type="protein sequence ID" value="QNP46846.1"/>
    <property type="molecule type" value="Genomic_DNA"/>
</dbReference>
<dbReference type="Proteomes" id="UP000516105">
    <property type="component" value="Chromosome"/>
</dbReference>
<organism evidence="2 3">
    <name type="scientific">Sphingomonas sediminicola</name>
    <dbReference type="NCBI Taxonomy" id="386874"/>
    <lineage>
        <taxon>Bacteria</taxon>
        <taxon>Pseudomonadati</taxon>
        <taxon>Pseudomonadota</taxon>
        <taxon>Alphaproteobacteria</taxon>
        <taxon>Sphingomonadales</taxon>
        <taxon>Sphingomonadaceae</taxon>
        <taxon>Sphingomonas</taxon>
    </lineage>
</organism>
<dbReference type="CDD" id="cd00448">
    <property type="entry name" value="YjgF_YER057c_UK114_family"/>
    <property type="match status" value="1"/>
</dbReference>
<feature type="chain" id="PRO_5047387919" evidence="1">
    <location>
        <begin position="24"/>
        <end position="153"/>
    </location>
</feature>
<dbReference type="InterPro" id="IPR035959">
    <property type="entry name" value="RutC-like_sf"/>
</dbReference>
<proteinExistence type="predicted"/>
<feature type="signal peptide" evidence="1">
    <location>
        <begin position="1"/>
        <end position="23"/>
    </location>
</feature>